<dbReference type="GO" id="GO:0016407">
    <property type="term" value="F:acetyltransferase activity"/>
    <property type="evidence" value="ECO:0007669"/>
    <property type="project" value="InterPro"/>
</dbReference>
<dbReference type="InterPro" id="IPR051159">
    <property type="entry name" value="Hexapeptide_acetyltransf"/>
</dbReference>
<dbReference type="GO" id="GO:0008374">
    <property type="term" value="F:O-acyltransferase activity"/>
    <property type="evidence" value="ECO:0007669"/>
    <property type="project" value="TreeGrafter"/>
</dbReference>
<reference evidence="5 6" key="1">
    <citation type="submission" date="2019-03" db="EMBL/GenBank/DDBJ databases">
        <title>The genome sequence of a newly discovered highly antifungal drug resistant Aspergillus species, Aspergillus tanneri NIH 1004.</title>
        <authorList>
            <person name="Mounaud S."/>
            <person name="Singh I."/>
            <person name="Joardar V."/>
            <person name="Pakala S."/>
            <person name="Pakala S."/>
            <person name="Venepally P."/>
            <person name="Hoover J."/>
            <person name="Nierman W."/>
            <person name="Chung J."/>
            <person name="Losada L."/>
        </authorList>
    </citation>
    <scope>NUCLEOTIDE SEQUENCE [LARGE SCALE GENOMIC DNA]</scope>
    <source>
        <strain evidence="5 6">NIH1004</strain>
    </source>
</reference>
<dbReference type="InterPro" id="IPR011004">
    <property type="entry name" value="Trimer_LpxA-like_sf"/>
</dbReference>
<gene>
    <name evidence="5" type="ORF">EYZ11_005915</name>
</gene>
<comment type="caution">
    <text evidence="5">The sequence shown here is derived from an EMBL/GenBank/DDBJ whole genome shotgun (WGS) entry which is preliminary data.</text>
</comment>
<dbReference type="PANTHER" id="PTHR23416:SF76">
    <property type="entry name" value="ZN(II)2CYS6 TRANSCRIPTION FACTOR (EUROFUNG)"/>
    <property type="match status" value="1"/>
</dbReference>
<dbReference type="Gene3D" id="2.160.10.10">
    <property type="entry name" value="Hexapeptide repeat proteins"/>
    <property type="match status" value="1"/>
</dbReference>
<dbReference type="SMART" id="SM01266">
    <property type="entry name" value="Mac"/>
    <property type="match status" value="1"/>
</dbReference>
<evidence type="ECO:0000313" key="5">
    <source>
        <dbReference type="EMBL" id="THC94592.1"/>
    </source>
</evidence>
<dbReference type="PANTHER" id="PTHR23416">
    <property type="entry name" value="SIALIC ACID SYNTHASE-RELATED"/>
    <property type="match status" value="1"/>
</dbReference>
<name>A0A4S3JH21_9EURO</name>
<accession>A0A4S3JH21</accession>
<organism evidence="5 6">
    <name type="scientific">Aspergillus tanneri</name>
    <dbReference type="NCBI Taxonomy" id="1220188"/>
    <lineage>
        <taxon>Eukaryota</taxon>
        <taxon>Fungi</taxon>
        <taxon>Dikarya</taxon>
        <taxon>Ascomycota</taxon>
        <taxon>Pezizomycotina</taxon>
        <taxon>Eurotiomycetes</taxon>
        <taxon>Eurotiomycetidae</taxon>
        <taxon>Eurotiales</taxon>
        <taxon>Aspergillaceae</taxon>
        <taxon>Aspergillus</taxon>
        <taxon>Aspergillus subgen. Circumdati</taxon>
    </lineage>
</organism>
<feature type="region of interest" description="Disordered" evidence="3">
    <location>
        <begin position="1"/>
        <end position="22"/>
    </location>
</feature>
<dbReference type="InterPro" id="IPR024688">
    <property type="entry name" value="Mac_dom"/>
</dbReference>
<evidence type="ECO:0000256" key="1">
    <source>
        <dbReference type="ARBA" id="ARBA00007274"/>
    </source>
</evidence>
<evidence type="ECO:0000256" key="3">
    <source>
        <dbReference type="SAM" id="MobiDB-lite"/>
    </source>
</evidence>
<dbReference type="Pfam" id="PF12464">
    <property type="entry name" value="Mac"/>
    <property type="match status" value="1"/>
</dbReference>
<dbReference type="Pfam" id="PF16628">
    <property type="entry name" value="Mac_assoc"/>
    <property type="match status" value="1"/>
</dbReference>
<evidence type="ECO:0000313" key="6">
    <source>
        <dbReference type="Proteomes" id="UP000308092"/>
    </source>
</evidence>
<dbReference type="AlphaFoldDB" id="A0A4S3JH21"/>
<dbReference type="VEuPathDB" id="FungiDB:EYZ11_005915"/>
<comment type="similarity">
    <text evidence="1">Belongs to the transferase hexapeptide repeat family.</text>
</comment>
<evidence type="ECO:0000259" key="4">
    <source>
        <dbReference type="SMART" id="SM01266"/>
    </source>
</evidence>
<evidence type="ECO:0000256" key="2">
    <source>
        <dbReference type="ARBA" id="ARBA00022679"/>
    </source>
</evidence>
<proteinExistence type="inferred from homology"/>
<protein>
    <recommendedName>
        <fullName evidence="4">Maltose/galactoside acetyltransferase domain-containing protein</fullName>
    </recommendedName>
</protein>
<dbReference type="STRING" id="1220188.A0A4S3JH21"/>
<dbReference type="Proteomes" id="UP000308092">
    <property type="component" value="Unassembled WGS sequence"/>
</dbReference>
<keyword evidence="2" id="KW-0808">Transferase</keyword>
<dbReference type="SUPFAM" id="SSF51161">
    <property type="entry name" value="Trimeric LpxA-like enzymes"/>
    <property type="match status" value="1"/>
</dbReference>
<sequence>MSDHITKSDYREVPSIHEFPREGHQKVDYQIVPPIRELSHGPHGKPGIPLFQGGIDQRPALTGTMDTTSPQAQARMALSIEHQLSARTAPSEETEKEKMIRGELYRPFDIHLVEERERCKAALWRFNNACNPVSGLNAKEQNRLLKEVLALPGSAVGSPSGVTSPRPTGTIGQGAIVEAPFQCHYGYNVHIGEDVMSGKARKAATKDALSQLKKIAMWVPAASFILAFVFDGGPM</sequence>
<feature type="domain" description="Maltose/galactoside acetyltransferase" evidence="4">
    <location>
        <begin position="96"/>
        <end position="154"/>
    </location>
</feature>
<dbReference type="EMBL" id="SOSA01000199">
    <property type="protein sequence ID" value="THC94592.1"/>
    <property type="molecule type" value="Genomic_DNA"/>
</dbReference>
<keyword evidence="6" id="KW-1185">Reference proteome</keyword>